<evidence type="ECO:0000313" key="2">
    <source>
        <dbReference type="EMBL" id="MCI71781.1"/>
    </source>
</evidence>
<sequence length="80" mass="8134">PSKSSFSKDNNEVVSSSRGSKSESAGEKKKKKKTIGGGGGGGVLTGRKSYASFDELRNLSSATVIAINGESRGRGGNGRA</sequence>
<dbReference type="AlphaFoldDB" id="A0A392UE37"/>
<evidence type="ECO:0000256" key="1">
    <source>
        <dbReference type="SAM" id="MobiDB-lite"/>
    </source>
</evidence>
<dbReference type="EMBL" id="LXQA010803761">
    <property type="protein sequence ID" value="MCI71781.1"/>
    <property type="molecule type" value="Genomic_DNA"/>
</dbReference>
<dbReference type="PANTHER" id="PTHR37708">
    <property type="entry name" value="HOMEOBOX HOX-B3-LIKE PROTEIN"/>
    <property type="match status" value="1"/>
</dbReference>
<keyword evidence="3" id="KW-1185">Reference proteome</keyword>
<feature type="non-terminal residue" evidence="2">
    <location>
        <position position="1"/>
    </location>
</feature>
<accession>A0A392UE37</accession>
<feature type="non-terminal residue" evidence="2">
    <location>
        <position position="80"/>
    </location>
</feature>
<comment type="caution">
    <text evidence="2">The sequence shown here is derived from an EMBL/GenBank/DDBJ whole genome shotgun (WGS) entry which is preliminary data.</text>
</comment>
<evidence type="ECO:0000313" key="3">
    <source>
        <dbReference type="Proteomes" id="UP000265520"/>
    </source>
</evidence>
<feature type="compositionally biased region" description="Gly residues" evidence="1">
    <location>
        <begin position="35"/>
        <end position="44"/>
    </location>
</feature>
<organism evidence="2 3">
    <name type="scientific">Trifolium medium</name>
    <dbReference type="NCBI Taxonomy" id="97028"/>
    <lineage>
        <taxon>Eukaryota</taxon>
        <taxon>Viridiplantae</taxon>
        <taxon>Streptophyta</taxon>
        <taxon>Embryophyta</taxon>
        <taxon>Tracheophyta</taxon>
        <taxon>Spermatophyta</taxon>
        <taxon>Magnoliopsida</taxon>
        <taxon>eudicotyledons</taxon>
        <taxon>Gunneridae</taxon>
        <taxon>Pentapetalae</taxon>
        <taxon>rosids</taxon>
        <taxon>fabids</taxon>
        <taxon>Fabales</taxon>
        <taxon>Fabaceae</taxon>
        <taxon>Papilionoideae</taxon>
        <taxon>50 kb inversion clade</taxon>
        <taxon>NPAAA clade</taxon>
        <taxon>Hologalegina</taxon>
        <taxon>IRL clade</taxon>
        <taxon>Trifolieae</taxon>
        <taxon>Trifolium</taxon>
    </lineage>
</organism>
<dbReference type="Proteomes" id="UP000265520">
    <property type="component" value="Unassembled WGS sequence"/>
</dbReference>
<name>A0A392UE37_9FABA</name>
<protein>
    <submittedName>
        <fullName evidence="2">Uncharacterized protein</fullName>
    </submittedName>
</protein>
<feature type="region of interest" description="Disordered" evidence="1">
    <location>
        <begin position="1"/>
        <end position="47"/>
    </location>
</feature>
<proteinExistence type="predicted"/>
<reference evidence="2 3" key="1">
    <citation type="journal article" date="2018" name="Front. Plant Sci.">
        <title>Red Clover (Trifolium pratense) and Zigzag Clover (T. medium) - A Picture of Genomic Similarities and Differences.</title>
        <authorList>
            <person name="Dluhosova J."/>
            <person name="Istvanek J."/>
            <person name="Nedelnik J."/>
            <person name="Repkova J."/>
        </authorList>
    </citation>
    <scope>NUCLEOTIDE SEQUENCE [LARGE SCALE GENOMIC DNA]</scope>
    <source>
        <strain evidence="3">cv. 10/8</strain>
        <tissue evidence="2">Leaf</tissue>
    </source>
</reference>
<dbReference type="PANTHER" id="PTHR37708:SF7">
    <property type="entry name" value="DUF4005 DOMAIN-CONTAINING PROTEIN"/>
    <property type="match status" value="1"/>
</dbReference>